<dbReference type="CDD" id="cd07258">
    <property type="entry name" value="PpCmtC_C"/>
    <property type="match status" value="1"/>
</dbReference>
<dbReference type="SUPFAM" id="SSF54593">
    <property type="entry name" value="Glyoxalase/Bleomycin resistance protein/Dihydroxybiphenyl dioxygenase"/>
    <property type="match status" value="1"/>
</dbReference>
<dbReference type="STRING" id="722472.SAMN05444321_5157"/>
<dbReference type="InterPro" id="IPR029068">
    <property type="entry name" value="Glyas_Bleomycin-R_OHBP_Dase"/>
</dbReference>
<evidence type="ECO:0000259" key="1">
    <source>
        <dbReference type="PROSITE" id="PS51819"/>
    </source>
</evidence>
<dbReference type="Proteomes" id="UP000051660">
    <property type="component" value="Unassembled WGS sequence"/>
</dbReference>
<evidence type="ECO:0000313" key="2">
    <source>
        <dbReference type="EMBL" id="KRR25744.1"/>
    </source>
</evidence>
<dbReference type="EMBL" id="LLYB01000053">
    <property type="protein sequence ID" value="KRR25744.1"/>
    <property type="molecule type" value="Genomic_DNA"/>
</dbReference>
<accession>A0A0R3N7I5</accession>
<dbReference type="Gene3D" id="3.10.180.10">
    <property type="entry name" value="2,3-Dihydroxybiphenyl 1,2-Dioxygenase, domain 1"/>
    <property type="match status" value="2"/>
</dbReference>
<dbReference type="PROSITE" id="PS51819">
    <property type="entry name" value="VOC"/>
    <property type="match status" value="2"/>
</dbReference>
<gene>
    <name evidence="2" type="ORF">CQ14_19820</name>
</gene>
<evidence type="ECO:0000313" key="3">
    <source>
        <dbReference type="Proteomes" id="UP000051660"/>
    </source>
</evidence>
<comment type="caution">
    <text evidence="2">The sequence shown here is derived from an EMBL/GenBank/DDBJ whole genome shotgun (WGS) entry which is preliminary data.</text>
</comment>
<dbReference type="OrthoDB" id="9803142at2"/>
<dbReference type="RefSeq" id="WP_057857617.1">
    <property type="nucleotide sequence ID" value="NZ_LLYB01000053.1"/>
</dbReference>
<name>A0A0R3N7I5_9BRAD</name>
<dbReference type="InterPro" id="IPR037523">
    <property type="entry name" value="VOC_core"/>
</dbReference>
<dbReference type="AlphaFoldDB" id="A0A0R3N7I5"/>
<feature type="domain" description="VOC" evidence="1">
    <location>
        <begin position="137"/>
        <end position="249"/>
    </location>
</feature>
<organism evidence="2 3">
    <name type="scientific">Bradyrhizobium lablabi</name>
    <dbReference type="NCBI Taxonomy" id="722472"/>
    <lineage>
        <taxon>Bacteria</taxon>
        <taxon>Pseudomonadati</taxon>
        <taxon>Pseudomonadota</taxon>
        <taxon>Alphaproteobacteria</taxon>
        <taxon>Hyphomicrobiales</taxon>
        <taxon>Nitrobacteraceae</taxon>
        <taxon>Bradyrhizobium</taxon>
    </lineage>
</organism>
<protein>
    <submittedName>
        <fullName evidence="2">Bleomycin resistance protein</fullName>
    </submittedName>
</protein>
<dbReference type="Pfam" id="PF00903">
    <property type="entry name" value="Glyoxalase"/>
    <property type="match status" value="2"/>
</dbReference>
<proteinExistence type="predicted"/>
<dbReference type="CDD" id="cd08361">
    <property type="entry name" value="PpCmtC_N"/>
    <property type="match status" value="1"/>
</dbReference>
<dbReference type="InterPro" id="IPR004360">
    <property type="entry name" value="Glyas_Fos-R_dOase_dom"/>
</dbReference>
<reference evidence="2 3" key="1">
    <citation type="submission" date="2014-03" db="EMBL/GenBank/DDBJ databases">
        <title>Bradyrhizobium valentinum sp. nov., isolated from effective nodules of Lupinus mariae-josephae, a lupine endemic of basic-lime soils in Eastern Spain.</title>
        <authorList>
            <person name="Duran D."/>
            <person name="Rey L."/>
            <person name="Navarro A."/>
            <person name="Busquets A."/>
            <person name="Imperial J."/>
            <person name="Ruiz-Argueso T."/>
        </authorList>
    </citation>
    <scope>NUCLEOTIDE SEQUENCE [LARGE SCALE GENOMIC DNA]</scope>
    <source>
        <strain evidence="2 3">CCBAU 23086</strain>
    </source>
</reference>
<sequence length="286" mass="31899">MIQLKDVSYVRLGSPDLESAEIFATTCLGLQIAERGKKDLYLRSDARAHTLCYSEGDPNDQTVGFEVEDEASLQEAASTLESLGHAVHAGSPHEAEQRKVRAFIGFRDPTGNYIELVVRPERSGRRYFASRDAGITGFSHIGLNSTDPARDERFWTQVCNARVSDRIGDIPLMRVNAIHHTIALVRAPKAGIQHINHQVESSDDVLRSYYFLSERRVPIVFGPGRHPTSGARFLYFKGPDGMIFEYSVGVDEIEDEATHRPRQFGFEPTSFCMWGSKPAGMALPNN</sequence>
<feature type="domain" description="VOC" evidence="1">
    <location>
        <begin position="6"/>
        <end position="119"/>
    </location>
</feature>